<dbReference type="GO" id="GO:0016787">
    <property type="term" value="F:hydrolase activity"/>
    <property type="evidence" value="ECO:0007669"/>
    <property type="project" value="UniProtKB-KW"/>
</dbReference>
<accession>A0AAU4JYG1</accession>
<dbReference type="PROSITE" id="PS51462">
    <property type="entry name" value="NUDIX"/>
    <property type="match status" value="1"/>
</dbReference>
<name>A0AAU4JYG1_9NOCA</name>
<keyword evidence="4" id="KW-1185">Reference proteome</keyword>
<evidence type="ECO:0000313" key="4">
    <source>
        <dbReference type="Proteomes" id="UP001432128"/>
    </source>
</evidence>
<dbReference type="InterPro" id="IPR000086">
    <property type="entry name" value="NUDIX_hydrolase_dom"/>
</dbReference>
<dbReference type="Proteomes" id="UP001432128">
    <property type="component" value="Chromosome"/>
</dbReference>
<dbReference type="InterPro" id="IPR020084">
    <property type="entry name" value="NUDIX_hydrolase_CS"/>
</dbReference>
<dbReference type="KEGG" id="whr:OG579_13950"/>
<evidence type="ECO:0000313" key="3">
    <source>
        <dbReference type="EMBL" id="WUM18830.1"/>
    </source>
</evidence>
<dbReference type="SUPFAM" id="SSF55811">
    <property type="entry name" value="Nudix"/>
    <property type="match status" value="1"/>
</dbReference>
<feature type="domain" description="Nudix hydrolase" evidence="2">
    <location>
        <begin position="4"/>
        <end position="138"/>
    </location>
</feature>
<organism evidence="3 4">
    <name type="scientific">Williamsia herbipolensis</name>
    <dbReference type="NCBI Taxonomy" id="1603258"/>
    <lineage>
        <taxon>Bacteria</taxon>
        <taxon>Bacillati</taxon>
        <taxon>Actinomycetota</taxon>
        <taxon>Actinomycetes</taxon>
        <taxon>Mycobacteriales</taxon>
        <taxon>Nocardiaceae</taxon>
        <taxon>Williamsia</taxon>
    </lineage>
</organism>
<dbReference type="RefSeq" id="WP_328856412.1">
    <property type="nucleotide sequence ID" value="NZ_CP108021.1"/>
</dbReference>
<dbReference type="AlphaFoldDB" id="A0AAU4JYG1"/>
<evidence type="ECO:0000256" key="1">
    <source>
        <dbReference type="ARBA" id="ARBA00022801"/>
    </source>
</evidence>
<keyword evidence="1" id="KW-0378">Hydrolase</keyword>
<dbReference type="Gene3D" id="3.90.79.10">
    <property type="entry name" value="Nucleoside Triphosphate Pyrophosphohydrolase"/>
    <property type="match status" value="1"/>
</dbReference>
<reference evidence="3 4" key="1">
    <citation type="submission" date="2022-10" db="EMBL/GenBank/DDBJ databases">
        <title>The complete genomes of actinobacterial strains from the NBC collection.</title>
        <authorList>
            <person name="Joergensen T.S."/>
            <person name="Alvarez Arevalo M."/>
            <person name="Sterndorff E.B."/>
            <person name="Faurdal D."/>
            <person name="Vuksanovic O."/>
            <person name="Mourched A.-S."/>
            <person name="Charusanti P."/>
            <person name="Shaw S."/>
            <person name="Blin K."/>
            <person name="Weber T."/>
        </authorList>
    </citation>
    <scope>NUCLEOTIDE SEQUENCE [LARGE SCALE GENOMIC DNA]</scope>
    <source>
        <strain evidence="3 4">NBC_00319</strain>
    </source>
</reference>
<dbReference type="CDD" id="cd04688">
    <property type="entry name" value="NUDIX_Hydrolase"/>
    <property type="match status" value="1"/>
</dbReference>
<proteinExistence type="predicted"/>
<evidence type="ECO:0000259" key="2">
    <source>
        <dbReference type="PROSITE" id="PS51462"/>
    </source>
</evidence>
<dbReference type="PROSITE" id="PS00893">
    <property type="entry name" value="NUDIX_BOX"/>
    <property type="match status" value="1"/>
</dbReference>
<dbReference type="Pfam" id="PF00293">
    <property type="entry name" value="NUDIX"/>
    <property type="match status" value="1"/>
</dbReference>
<sequence length="138" mass="15069">MANSIRPIVLALIRRPSDGALLVTGHGIGTDDPRVRPLGGGIEFGESARAALDREIAEELGVTVASATLLEVFENLFTADGETGHEIVFVFDTELHDAPVDRDRFPILDAPHEIAFWWHPTDTSARLVPAELVHRVAR</sequence>
<gene>
    <name evidence="3" type="ORF">OG579_13950</name>
</gene>
<protein>
    <submittedName>
        <fullName evidence="3">NUDIX domain-containing protein</fullName>
    </submittedName>
</protein>
<dbReference type="InterPro" id="IPR015797">
    <property type="entry name" value="NUDIX_hydrolase-like_dom_sf"/>
</dbReference>
<dbReference type="EMBL" id="CP108021">
    <property type="protein sequence ID" value="WUM18830.1"/>
    <property type="molecule type" value="Genomic_DNA"/>
</dbReference>